<dbReference type="GO" id="GO:0004527">
    <property type="term" value="F:exonuclease activity"/>
    <property type="evidence" value="ECO:0007669"/>
    <property type="project" value="InterPro"/>
</dbReference>
<keyword evidence="4" id="KW-0378">Hydrolase</keyword>
<accession>A0A915JE59</accession>
<evidence type="ECO:0000256" key="2">
    <source>
        <dbReference type="ARBA" id="ARBA00006357"/>
    </source>
</evidence>
<dbReference type="SUPFAM" id="SSF53098">
    <property type="entry name" value="Ribonuclease H-like"/>
    <property type="match status" value="1"/>
</dbReference>
<evidence type="ECO:0000313" key="6">
    <source>
        <dbReference type="Proteomes" id="UP000887565"/>
    </source>
</evidence>
<dbReference type="PANTHER" id="PTHR12801:SF115">
    <property type="entry name" value="FI18136P1-RELATED"/>
    <property type="match status" value="1"/>
</dbReference>
<protein>
    <submittedName>
        <fullName evidence="7">Uncharacterized protein</fullName>
    </submittedName>
</protein>
<keyword evidence="6" id="KW-1185">Reference proteome</keyword>
<evidence type="ECO:0000256" key="5">
    <source>
        <dbReference type="ARBA" id="ARBA00023242"/>
    </source>
</evidence>
<keyword evidence="5" id="KW-0539">Nucleus</keyword>
<dbReference type="InterPro" id="IPR047021">
    <property type="entry name" value="REXO1/3/4-like"/>
</dbReference>
<comment type="similarity">
    <text evidence="2">Belongs to the REXO1/REXO3 family.</text>
</comment>
<dbReference type="GO" id="GO:0003676">
    <property type="term" value="F:nucleic acid binding"/>
    <property type="evidence" value="ECO:0007669"/>
    <property type="project" value="InterPro"/>
</dbReference>
<dbReference type="Gene3D" id="3.30.420.10">
    <property type="entry name" value="Ribonuclease H-like superfamily/Ribonuclease H"/>
    <property type="match status" value="1"/>
</dbReference>
<dbReference type="InterPro" id="IPR036397">
    <property type="entry name" value="RNaseH_sf"/>
</dbReference>
<name>A0A915JE59_ROMCU</name>
<dbReference type="GO" id="GO:0005634">
    <property type="term" value="C:nucleus"/>
    <property type="evidence" value="ECO:0007669"/>
    <property type="project" value="UniProtKB-SubCell"/>
</dbReference>
<evidence type="ECO:0000313" key="7">
    <source>
        <dbReference type="WBParaSite" id="nRc.2.0.1.t24457-RA"/>
    </source>
</evidence>
<dbReference type="AlphaFoldDB" id="A0A915JE59"/>
<reference evidence="7" key="1">
    <citation type="submission" date="2022-11" db="UniProtKB">
        <authorList>
            <consortium name="WormBaseParasite"/>
        </authorList>
    </citation>
    <scope>IDENTIFICATION</scope>
</reference>
<dbReference type="Proteomes" id="UP000887565">
    <property type="component" value="Unplaced"/>
</dbReference>
<organism evidence="6 7">
    <name type="scientific">Romanomermis culicivorax</name>
    <name type="common">Nematode worm</name>
    <dbReference type="NCBI Taxonomy" id="13658"/>
    <lineage>
        <taxon>Eukaryota</taxon>
        <taxon>Metazoa</taxon>
        <taxon>Ecdysozoa</taxon>
        <taxon>Nematoda</taxon>
        <taxon>Enoplea</taxon>
        <taxon>Dorylaimia</taxon>
        <taxon>Mermithida</taxon>
        <taxon>Mermithoidea</taxon>
        <taxon>Mermithidae</taxon>
        <taxon>Romanomermis</taxon>
    </lineage>
</organism>
<dbReference type="PANTHER" id="PTHR12801">
    <property type="entry name" value="RNA EXONUCLEASE REXO1 / RECO3 FAMILY MEMBER-RELATED"/>
    <property type="match status" value="1"/>
</dbReference>
<keyword evidence="3" id="KW-0540">Nuclease</keyword>
<sequence length="91" mass="10468">MIDISTILVGHSLESDLKSMKIIHNNVVDTSIVFPHRMGLPYKRALKTLMLEFLEKIIQDEVEGHDSKEDACSCMQLMKWKVREDNPGLKK</sequence>
<evidence type="ECO:0000256" key="3">
    <source>
        <dbReference type="ARBA" id="ARBA00022722"/>
    </source>
</evidence>
<proteinExistence type="inferred from homology"/>
<evidence type="ECO:0000256" key="1">
    <source>
        <dbReference type="ARBA" id="ARBA00004123"/>
    </source>
</evidence>
<evidence type="ECO:0000256" key="4">
    <source>
        <dbReference type="ARBA" id="ARBA00022801"/>
    </source>
</evidence>
<dbReference type="InterPro" id="IPR012337">
    <property type="entry name" value="RNaseH-like_sf"/>
</dbReference>
<dbReference type="WBParaSite" id="nRc.2.0.1.t24457-RA">
    <property type="protein sequence ID" value="nRc.2.0.1.t24457-RA"/>
    <property type="gene ID" value="nRc.2.0.1.g24457"/>
</dbReference>
<dbReference type="OMA" id="KEDACSC"/>
<comment type="subcellular location">
    <subcellularLocation>
        <location evidence="1">Nucleus</location>
    </subcellularLocation>
</comment>